<dbReference type="Gene3D" id="1.10.260.40">
    <property type="entry name" value="lambda repressor-like DNA-binding domains"/>
    <property type="match status" value="1"/>
</dbReference>
<dbReference type="AlphaFoldDB" id="A0A2T0LFC5"/>
<dbReference type="EMBL" id="PVNE01000010">
    <property type="protein sequence ID" value="PRX40896.1"/>
    <property type="molecule type" value="Genomic_DNA"/>
</dbReference>
<dbReference type="SUPFAM" id="SSF47413">
    <property type="entry name" value="lambda repressor-like DNA-binding domains"/>
    <property type="match status" value="1"/>
</dbReference>
<name>A0A2T0LFC5_9BACL</name>
<evidence type="ECO:0000259" key="1">
    <source>
        <dbReference type="PROSITE" id="PS50943"/>
    </source>
</evidence>
<dbReference type="SUPFAM" id="SSF48452">
    <property type="entry name" value="TPR-like"/>
    <property type="match status" value="1"/>
</dbReference>
<dbReference type="InterPro" id="IPR011990">
    <property type="entry name" value="TPR-like_helical_dom_sf"/>
</dbReference>
<dbReference type="Gene3D" id="1.25.40.10">
    <property type="entry name" value="Tetratricopeptide repeat domain"/>
    <property type="match status" value="1"/>
</dbReference>
<dbReference type="PROSITE" id="PS50943">
    <property type="entry name" value="HTH_CROC1"/>
    <property type="match status" value="1"/>
</dbReference>
<dbReference type="SMART" id="SM00530">
    <property type="entry name" value="HTH_XRE"/>
    <property type="match status" value="1"/>
</dbReference>
<keyword evidence="3" id="KW-1185">Reference proteome</keyword>
<proteinExistence type="predicted"/>
<dbReference type="Proteomes" id="UP000237797">
    <property type="component" value="Unassembled WGS sequence"/>
</dbReference>
<dbReference type="InterPro" id="IPR001387">
    <property type="entry name" value="Cro/C1-type_HTH"/>
</dbReference>
<dbReference type="CDD" id="cd00093">
    <property type="entry name" value="HTH_XRE"/>
    <property type="match status" value="1"/>
</dbReference>
<evidence type="ECO:0000313" key="3">
    <source>
        <dbReference type="Proteomes" id="UP000237797"/>
    </source>
</evidence>
<gene>
    <name evidence="2" type="ORF">CLV97_11088</name>
</gene>
<dbReference type="InterPro" id="IPR010982">
    <property type="entry name" value="Lambda_DNA-bd_dom_sf"/>
</dbReference>
<reference evidence="2 3" key="1">
    <citation type="submission" date="2018-03" db="EMBL/GenBank/DDBJ databases">
        <title>Genomic Encyclopedia of Archaeal and Bacterial Type Strains, Phase II (KMG-II): from individual species to whole genera.</title>
        <authorList>
            <person name="Goeker M."/>
        </authorList>
    </citation>
    <scope>NUCLEOTIDE SEQUENCE [LARGE SCALE GENOMIC DNA]</scope>
    <source>
        <strain evidence="2 3">DSM 44946</strain>
    </source>
</reference>
<accession>A0A2T0LFC5</accession>
<sequence>MKNSLLRAARRKKGWSQQQLADFAGLSRSTIERAERGEPIRVDSIQRLCECLQKTPEQLGLLAPEKHDTPQILNQDQLHTVLCSDYLSILENDITSRWSLYHTGGTNLAYQGLNTLVQHILNCVNLLRGDHLYERALRLLSLGYQLQGSVYRDLTCYPEAHVAHRKALLVARELFDPELIAAALVREGITFNQQESPKAAITYFNLAVETIKHLGYIKLEGYILQALSEAQAKAQQSRESWHSISLAEKTLERQPLIPEQSLIRLNTASLIAQKGVNAMLLHDYKQAIELIDNSLAGYDPALIRGRARLLTQKAEAYYGLGILDACVHNAQDAFMLARSAGSSKIMNKVKTLHTKLIQSKWRKDPNIADLGNVLTESLVESGE</sequence>
<dbReference type="GO" id="GO:0003677">
    <property type="term" value="F:DNA binding"/>
    <property type="evidence" value="ECO:0007669"/>
    <property type="project" value="InterPro"/>
</dbReference>
<organism evidence="2 3">
    <name type="scientific">Planifilum fimeticola</name>
    <dbReference type="NCBI Taxonomy" id="201975"/>
    <lineage>
        <taxon>Bacteria</taxon>
        <taxon>Bacillati</taxon>
        <taxon>Bacillota</taxon>
        <taxon>Bacilli</taxon>
        <taxon>Bacillales</taxon>
        <taxon>Thermoactinomycetaceae</taxon>
        <taxon>Planifilum</taxon>
    </lineage>
</organism>
<feature type="domain" description="HTH cro/C1-type" evidence="1">
    <location>
        <begin position="6"/>
        <end position="59"/>
    </location>
</feature>
<dbReference type="Pfam" id="PF01381">
    <property type="entry name" value="HTH_3"/>
    <property type="match status" value="1"/>
</dbReference>
<comment type="caution">
    <text evidence="2">The sequence shown here is derived from an EMBL/GenBank/DDBJ whole genome shotgun (WGS) entry which is preliminary data.</text>
</comment>
<evidence type="ECO:0000313" key="2">
    <source>
        <dbReference type="EMBL" id="PRX40896.1"/>
    </source>
</evidence>
<protein>
    <submittedName>
        <fullName evidence="2">Helix-turn-helix protein</fullName>
    </submittedName>
</protein>
<dbReference type="RefSeq" id="WP_170070409.1">
    <property type="nucleotide sequence ID" value="NZ_PVNE01000010.1"/>
</dbReference>